<protein>
    <submittedName>
        <fullName evidence="2">Uncharacterized protein</fullName>
    </submittedName>
</protein>
<dbReference type="EMBL" id="RRYP01001963">
    <property type="protein sequence ID" value="TNV85277.1"/>
    <property type="molecule type" value="Genomic_DNA"/>
</dbReference>
<feature type="region of interest" description="Disordered" evidence="1">
    <location>
        <begin position="27"/>
        <end position="85"/>
    </location>
</feature>
<organism evidence="2 3">
    <name type="scientific">Halteria grandinella</name>
    <dbReference type="NCBI Taxonomy" id="5974"/>
    <lineage>
        <taxon>Eukaryota</taxon>
        <taxon>Sar</taxon>
        <taxon>Alveolata</taxon>
        <taxon>Ciliophora</taxon>
        <taxon>Intramacronucleata</taxon>
        <taxon>Spirotrichea</taxon>
        <taxon>Stichotrichia</taxon>
        <taxon>Sporadotrichida</taxon>
        <taxon>Halteriidae</taxon>
        <taxon>Halteria</taxon>
    </lineage>
</organism>
<sequence length="986" mass="111956">MCQIYRIPHNYDHYLLKMSSARLTSKIKHSSISQDPTEGKKIYSPRRTQCENSTTKSKPDLSQTIVKKPCNSKLVSPRSPTMASDDARLKTAKKPTFSSQLLNETNSLLLSKYSKHKHSDISPDRLHANGPSSMMKSLNQRSTTKRLTQPYSPKPKATTAQEALVNLSVPFAFGKGFSGSSNYQSTAVGSTSKKSESNLCNETRIMPVSDAKRLQQMRVESRVSDFNLGSLDMIEQEMARRKKECAERSDNVQQRVNIVAKIMIKKTHEMFIEEVNIVRASETDNQQQEAALDKSQIVTQSIENQIQRFEDRNRLALFKAYLEANKESEQHQAKGELMVIRDEAKVEEILPQDSKKEQPLYCLSEVSNDKCPSIQILNQRQTESPKRTALRDFDGSLTLKSADNEHHAHNSDSNLLSSYQETISSHKLLNATATNPRHFQSLTQLDAPLSTIGCALSPGDSSPASDQKSVTRKTMQALYQCAHLKMKDYRAVLKEREEPKIIQQKQQSITAKQEPKQQVKKPDLLSKRKAVKQYEPKNKQQNETIRKQPSFVENRGPVEVKDPIYQSMMIQNWQSAKKVIVDLQHKNLSSSVSLDTSQNFQVGDSGYFSVQSKPRNDLAASKEFTQALDLPQPQLDDSPVLIRDRVNDVIFSPSLKLSLAANDGHSEYYRLLKSYQRSICLLSEQTFAKLIEEEQPMKTAFYIGLAITKLYLYIAESEESEISKWEQVMQTLKECGKVYNTMLKTRYMIESGLISEDQINVLTEYLDVCQEHIVNLDVTEPHEAAAFTIYRFLRSAVDLGHFITLLPPTPCQTQENLLKQPRYLHSSNLIEEEEEGLVTYSNENSAQKPRREEYQEQQSSRRSREQRIMEKRSSTGGAKNNGESLSIEVVNGEPMISGMIVFPEGDRDEVSGSAEVAVVEKQIEQKVEEGERTRRLQDKVQERLKSKYATLISPRTVKAKPIEVAQAPVKSYLTTYVNGVKLRHYA</sequence>
<feature type="compositionally biased region" description="Polar residues" evidence="1">
    <location>
        <begin position="874"/>
        <end position="884"/>
    </location>
</feature>
<feature type="region of interest" description="Disordered" evidence="1">
    <location>
        <begin position="835"/>
        <end position="884"/>
    </location>
</feature>
<evidence type="ECO:0000313" key="3">
    <source>
        <dbReference type="Proteomes" id="UP000785679"/>
    </source>
</evidence>
<feature type="compositionally biased region" description="Polar residues" evidence="1">
    <location>
        <begin position="130"/>
        <end position="151"/>
    </location>
</feature>
<comment type="caution">
    <text evidence="2">The sequence shown here is derived from an EMBL/GenBank/DDBJ whole genome shotgun (WGS) entry which is preliminary data.</text>
</comment>
<accession>A0A8J8T7G5</accession>
<proteinExistence type="predicted"/>
<evidence type="ECO:0000256" key="1">
    <source>
        <dbReference type="SAM" id="MobiDB-lite"/>
    </source>
</evidence>
<gene>
    <name evidence="2" type="ORF">FGO68_gene11055</name>
</gene>
<name>A0A8J8T7G5_HALGN</name>
<feature type="region of interest" description="Disordered" evidence="1">
    <location>
        <begin position="500"/>
        <end position="551"/>
    </location>
</feature>
<dbReference type="Proteomes" id="UP000785679">
    <property type="component" value="Unassembled WGS sequence"/>
</dbReference>
<feature type="compositionally biased region" description="Polar residues" evidence="1">
    <location>
        <begin position="46"/>
        <end position="65"/>
    </location>
</feature>
<feature type="compositionally biased region" description="Basic and acidic residues" evidence="1">
    <location>
        <begin position="513"/>
        <end position="546"/>
    </location>
</feature>
<keyword evidence="3" id="KW-1185">Reference proteome</keyword>
<reference evidence="2" key="1">
    <citation type="submission" date="2019-06" db="EMBL/GenBank/DDBJ databases">
        <authorList>
            <person name="Zheng W."/>
        </authorList>
    </citation>
    <scope>NUCLEOTIDE SEQUENCE</scope>
    <source>
        <strain evidence="2">QDHG01</strain>
    </source>
</reference>
<feature type="region of interest" description="Disordered" evidence="1">
    <location>
        <begin position="119"/>
        <end position="155"/>
    </location>
</feature>
<feature type="compositionally biased region" description="Basic and acidic residues" evidence="1">
    <location>
        <begin position="862"/>
        <end position="873"/>
    </location>
</feature>
<dbReference type="AlphaFoldDB" id="A0A8J8T7G5"/>
<evidence type="ECO:0000313" key="2">
    <source>
        <dbReference type="EMBL" id="TNV85277.1"/>
    </source>
</evidence>